<name>A0A0E9QDA6_ANGAN</name>
<dbReference type="AlphaFoldDB" id="A0A0E9QDA6"/>
<sequence length="40" mass="4830">MWILCIDIGTILVSLYSMKMARARSERLHKIATKEWFRFN</sequence>
<evidence type="ECO:0000313" key="1">
    <source>
        <dbReference type="EMBL" id="JAH14300.1"/>
    </source>
</evidence>
<protein>
    <submittedName>
        <fullName evidence="1">Uncharacterized protein</fullName>
    </submittedName>
</protein>
<dbReference type="EMBL" id="GBXM01094277">
    <property type="protein sequence ID" value="JAH14300.1"/>
    <property type="molecule type" value="Transcribed_RNA"/>
</dbReference>
<proteinExistence type="predicted"/>
<reference evidence="1" key="1">
    <citation type="submission" date="2014-11" db="EMBL/GenBank/DDBJ databases">
        <authorList>
            <person name="Amaro Gonzalez C."/>
        </authorList>
    </citation>
    <scope>NUCLEOTIDE SEQUENCE</scope>
</reference>
<organism evidence="1">
    <name type="scientific">Anguilla anguilla</name>
    <name type="common">European freshwater eel</name>
    <name type="synonym">Muraena anguilla</name>
    <dbReference type="NCBI Taxonomy" id="7936"/>
    <lineage>
        <taxon>Eukaryota</taxon>
        <taxon>Metazoa</taxon>
        <taxon>Chordata</taxon>
        <taxon>Craniata</taxon>
        <taxon>Vertebrata</taxon>
        <taxon>Euteleostomi</taxon>
        <taxon>Actinopterygii</taxon>
        <taxon>Neopterygii</taxon>
        <taxon>Teleostei</taxon>
        <taxon>Anguilliformes</taxon>
        <taxon>Anguillidae</taxon>
        <taxon>Anguilla</taxon>
    </lineage>
</organism>
<reference evidence="1" key="2">
    <citation type="journal article" date="2015" name="Fish Shellfish Immunol.">
        <title>Early steps in the European eel (Anguilla anguilla)-Vibrio vulnificus interaction in the gills: Role of the RtxA13 toxin.</title>
        <authorList>
            <person name="Callol A."/>
            <person name="Pajuelo D."/>
            <person name="Ebbesson L."/>
            <person name="Teles M."/>
            <person name="MacKenzie S."/>
            <person name="Amaro C."/>
        </authorList>
    </citation>
    <scope>NUCLEOTIDE SEQUENCE</scope>
</reference>
<accession>A0A0E9QDA6</accession>